<dbReference type="OrthoDB" id="103349at2759"/>
<evidence type="ECO:0000313" key="1">
    <source>
        <dbReference type="EMBL" id="CAH1390070.1"/>
    </source>
</evidence>
<reference evidence="1" key="1">
    <citation type="submission" date="2022-01" db="EMBL/GenBank/DDBJ databases">
        <authorList>
            <person name="King R."/>
        </authorList>
    </citation>
    <scope>NUCLEOTIDE SEQUENCE</scope>
</reference>
<dbReference type="AlphaFoldDB" id="A0A9P0E4Y6"/>
<sequence length="154" mass="17398">MLLILIGHAPQKGTFANGRFDGVYNDVRSPVNPPYDYKKILNSKAYKAINTYSIPATKELSMKYLRGQATVGCGNVRQVNDLVPDCRSHPCLFNLDRDPCERLDLAPNNTDIVQKMYNTLKVYRLGLLPQSNQPLDLPAANPVNFNNTWTSWRV</sequence>
<gene>
    <name evidence="1" type="ORF">NEZAVI_LOCUS1330</name>
</gene>
<dbReference type="Proteomes" id="UP001152798">
    <property type="component" value="Chromosome 1"/>
</dbReference>
<protein>
    <submittedName>
        <fullName evidence="1">Uncharacterized protein</fullName>
    </submittedName>
</protein>
<dbReference type="Gene3D" id="3.30.1120.10">
    <property type="match status" value="1"/>
</dbReference>
<keyword evidence="2" id="KW-1185">Reference proteome</keyword>
<name>A0A9P0E4Y6_NEZVI</name>
<organism evidence="1 2">
    <name type="scientific">Nezara viridula</name>
    <name type="common">Southern green stink bug</name>
    <name type="synonym">Cimex viridulus</name>
    <dbReference type="NCBI Taxonomy" id="85310"/>
    <lineage>
        <taxon>Eukaryota</taxon>
        <taxon>Metazoa</taxon>
        <taxon>Ecdysozoa</taxon>
        <taxon>Arthropoda</taxon>
        <taxon>Hexapoda</taxon>
        <taxon>Insecta</taxon>
        <taxon>Pterygota</taxon>
        <taxon>Neoptera</taxon>
        <taxon>Paraneoptera</taxon>
        <taxon>Hemiptera</taxon>
        <taxon>Heteroptera</taxon>
        <taxon>Panheteroptera</taxon>
        <taxon>Pentatomomorpha</taxon>
        <taxon>Pentatomoidea</taxon>
        <taxon>Pentatomidae</taxon>
        <taxon>Pentatominae</taxon>
        <taxon>Nezara</taxon>
    </lineage>
</organism>
<accession>A0A9P0E4Y6</accession>
<dbReference type="InterPro" id="IPR017850">
    <property type="entry name" value="Alkaline_phosphatase_core_sf"/>
</dbReference>
<dbReference type="EMBL" id="OV725077">
    <property type="protein sequence ID" value="CAH1390070.1"/>
    <property type="molecule type" value="Genomic_DNA"/>
</dbReference>
<evidence type="ECO:0000313" key="2">
    <source>
        <dbReference type="Proteomes" id="UP001152798"/>
    </source>
</evidence>
<proteinExistence type="predicted"/>
<dbReference type="SUPFAM" id="SSF53649">
    <property type="entry name" value="Alkaline phosphatase-like"/>
    <property type="match status" value="1"/>
</dbReference>